<name>A0AC61QTT2_9BACT</name>
<sequence length="709" mass="78513">MRRILLSILTVLSLTAAAEEIGKWTLYQSYYNITQVESAGTDVFALASGSLYSLHLSDNSLTTYYKDNVLSSLDGGCLSSSGIERIAWCEMAKRLIVAYENNKIDLLTADKDVRTFTDLADKQMTGDKTIYNICVFGQHAYICTGFGIMKFDVVEEYVVDTYNLGIKVNDAFVNSTYIYALTEKGVKRAPLSSNLLNKDSWTDSGEDWSTLKPSKNLSNAFGTLFHDNKNNCYWGNDSEGKLARYEEDEYGTMQQTSSGVVPDGPLSNRFWRLYLHDNRLFGTCGNFSYGFSLKDFPGCVQTYDGNSWSKLADPGKMTGYDYVHANCMAFDPLDKNHFWVGAGSGLYEYRDYIPVKAYNSGNSALSGVSDVELHRSAVCSMTYDRDNNLWAMNGWSSIPVVRFSRDGNSQSFPQQGISMSTEYNVDAQSAFVSPTNGYLWWNNNQWGKHVVYRYDWRNNSLTWFNNFVNEDGTTIACNLIFDLTEDKEGNIWVASDGGPFYITRADAAGSDGDIWFIQHKVPRNDGTNYADYLLAGVSIRTIAVDAANRKWMGSSGAGVYLISSDNNTEIHHFTTENSPILSDIIYDIIIDDETGTVYFATPNGLCTYQGDVSSANAEGMAKETVWAYPNPVTPEHTGMITVVGLTPGAQVKILTASGQLVNEGTCSGGSYQWDGCDMKGRKVASGIYMVNAATPEGEKGIVTKIAIVR</sequence>
<evidence type="ECO:0000313" key="1">
    <source>
        <dbReference type="EMBL" id="TGX84083.1"/>
    </source>
</evidence>
<gene>
    <name evidence="1" type="ORF">E5358_00125</name>
</gene>
<evidence type="ECO:0000313" key="2">
    <source>
        <dbReference type="Proteomes" id="UP000308886"/>
    </source>
</evidence>
<keyword evidence="2" id="KW-1185">Reference proteome</keyword>
<accession>A0AC61QTT2</accession>
<comment type="caution">
    <text evidence="1">The sequence shown here is derived from an EMBL/GenBank/DDBJ whole genome shotgun (WGS) entry which is preliminary data.</text>
</comment>
<proteinExistence type="predicted"/>
<reference evidence="1" key="1">
    <citation type="submission" date="2019-04" db="EMBL/GenBank/DDBJ databases">
        <title>Microbes associate with the intestines of laboratory mice.</title>
        <authorList>
            <person name="Navarre W."/>
            <person name="Wong E."/>
            <person name="Huang K."/>
            <person name="Tropini C."/>
            <person name="Ng K."/>
            <person name="Yu B."/>
        </authorList>
    </citation>
    <scope>NUCLEOTIDE SEQUENCE</scope>
    <source>
        <strain evidence="1">NM73_A23</strain>
    </source>
</reference>
<organism evidence="1 2">
    <name type="scientific">Palleniella muris</name>
    <dbReference type="NCBI Taxonomy" id="3038145"/>
    <lineage>
        <taxon>Bacteria</taxon>
        <taxon>Pseudomonadati</taxon>
        <taxon>Bacteroidota</taxon>
        <taxon>Bacteroidia</taxon>
        <taxon>Bacteroidales</taxon>
        <taxon>Prevotellaceae</taxon>
        <taxon>Palleniella</taxon>
    </lineage>
</organism>
<protein>
    <submittedName>
        <fullName evidence="1">Uncharacterized protein</fullName>
    </submittedName>
</protein>
<dbReference type="Proteomes" id="UP000308886">
    <property type="component" value="Unassembled WGS sequence"/>
</dbReference>
<dbReference type="EMBL" id="SRZC01000001">
    <property type="protein sequence ID" value="TGX84083.1"/>
    <property type="molecule type" value="Genomic_DNA"/>
</dbReference>